<organism evidence="1 2">
    <name type="scientific">Microbacterium dextranolyticum</name>
    <dbReference type="NCBI Taxonomy" id="36806"/>
    <lineage>
        <taxon>Bacteria</taxon>
        <taxon>Bacillati</taxon>
        <taxon>Actinomycetota</taxon>
        <taxon>Actinomycetes</taxon>
        <taxon>Micrococcales</taxon>
        <taxon>Microbacteriaceae</taxon>
        <taxon>Microbacterium</taxon>
    </lineage>
</organism>
<sequence>MTVVADVASGLRGRGRLLRIGWLGAKGRRHPHEACRCIDHHDDGRTRFGVVPVAQALVQAARCVEREAFFVAYESAWRLGLLSAADRVEIRAHLPARLARLVVIARPDADSGLESLLRLRLMDRGIHQDCQVWIPGVGRVDFVIGGRVTLEVDGRLNHDGPSLRHKDLLRDAHAAASGYETLRFDYAMVVHQWPLVEAAILCRWGAVTPTPQERV</sequence>
<accession>A0A9W6HNW6</accession>
<evidence type="ECO:0000313" key="2">
    <source>
        <dbReference type="Proteomes" id="UP001142291"/>
    </source>
</evidence>
<dbReference type="RefSeq" id="WP_204963129.1">
    <property type="nucleotide sequence ID" value="NZ_BAAAUR010000009.1"/>
</dbReference>
<keyword evidence="2" id="KW-1185">Reference proteome</keyword>
<reference evidence="1" key="1">
    <citation type="journal article" date="2014" name="Int. J. Syst. Evol. Microbiol.">
        <title>Complete genome sequence of Corynebacterium casei LMG S-19264T (=DSM 44701T), isolated from a smear-ripened cheese.</title>
        <authorList>
            <consortium name="US DOE Joint Genome Institute (JGI-PGF)"/>
            <person name="Walter F."/>
            <person name="Albersmeier A."/>
            <person name="Kalinowski J."/>
            <person name="Ruckert C."/>
        </authorList>
    </citation>
    <scope>NUCLEOTIDE SEQUENCE</scope>
    <source>
        <strain evidence="1">VKM Ac-1940</strain>
    </source>
</reference>
<dbReference type="Gene3D" id="3.40.960.10">
    <property type="entry name" value="VSR Endonuclease"/>
    <property type="match status" value="1"/>
</dbReference>
<evidence type="ECO:0000313" key="1">
    <source>
        <dbReference type="EMBL" id="GLJ96755.1"/>
    </source>
</evidence>
<evidence type="ECO:0008006" key="3">
    <source>
        <dbReference type="Google" id="ProtNLM"/>
    </source>
</evidence>
<dbReference type="EMBL" id="BSER01000014">
    <property type="protein sequence ID" value="GLJ96755.1"/>
    <property type="molecule type" value="Genomic_DNA"/>
</dbReference>
<reference evidence="1" key="2">
    <citation type="submission" date="2023-01" db="EMBL/GenBank/DDBJ databases">
        <authorList>
            <person name="Sun Q."/>
            <person name="Evtushenko L."/>
        </authorList>
    </citation>
    <scope>NUCLEOTIDE SEQUENCE</scope>
    <source>
        <strain evidence="1">VKM Ac-1940</strain>
    </source>
</reference>
<comment type="caution">
    <text evidence="1">The sequence shown here is derived from an EMBL/GenBank/DDBJ whole genome shotgun (WGS) entry which is preliminary data.</text>
</comment>
<name>A0A9W6HNW6_9MICO</name>
<dbReference type="AlphaFoldDB" id="A0A9W6HNW6"/>
<gene>
    <name evidence="1" type="ORF">GCM10017591_28180</name>
</gene>
<protein>
    <recommendedName>
        <fullName evidence="3">DUF559 domain-containing protein</fullName>
    </recommendedName>
</protein>
<dbReference type="Proteomes" id="UP001142291">
    <property type="component" value="Unassembled WGS sequence"/>
</dbReference>
<proteinExistence type="predicted"/>